<evidence type="ECO:0000313" key="7">
    <source>
        <dbReference type="Proteomes" id="UP000092124"/>
    </source>
</evidence>
<dbReference type="GO" id="GO:0006412">
    <property type="term" value="P:translation"/>
    <property type="evidence" value="ECO:0007669"/>
    <property type="project" value="InterPro"/>
</dbReference>
<dbReference type="Gene3D" id="6.10.140.1730">
    <property type="match status" value="1"/>
</dbReference>
<dbReference type="AlphaFoldDB" id="A0A1A6FWD0"/>
<dbReference type="GO" id="GO:0003735">
    <property type="term" value="F:structural constituent of ribosome"/>
    <property type="evidence" value="ECO:0007669"/>
    <property type="project" value="UniProtKB-UniRule"/>
</dbReference>
<evidence type="ECO:0000313" key="6">
    <source>
        <dbReference type="EMBL" id="OBS58241.1"/>
    </source>
</evidence>
<feature type="region of interest" description="Disordered" evidence="5">
    <location>
        <begin position="47"/>
        <end position="67"/>
    </location>
</feature>
<keyword evidence="2 4" id="KW-0689">Ribosomal protein</keyword>
<dbReference type="GO" id="GO:0005840">
    <property type="term" value="C:ribosome"/>
    <property type="evidence" value="ECO:0007669"/>
    <property type="project" value="UniProtKB-KW"/>
</dbReference>
<dbReference type="STRING" id="56216.A0A1A6FWD0"/>
<reference evidence="6 7" key="1">
    <citation type="submission" date="2016-06" db="EMBL/GenBank/DDBJ databases">
        <title>The Draft Genome Sequence and Annotation of the Desert Woodrat Neotoma lepida.</title>
        <authorList>
            <person name="Campbell M."/>
            <person name="Oakeson K.F."/>
            <person name="Yandell M."/>
            <person name="Halpert J.R."/>
            <person name="Dearing D."/>
        </authorList>
    </citation>
    <scope>NUCLEOTIDE SEQUENCE [LARGE SCALE GENOMIC DNA]</scope>
    <source>
        <strain evidence="6">417</strain>
        <tissue evidence="6">Liver</tissue>
    </source>
</reference>
<evidence type="ECO:0000256" key="5">
    <source>
        <dbReference type="SAM" id="MobiDB-lite"/>
    </source>
</evidence>
<name>A0A1A6FWD0_NEOLE</name>
<dbReference type="GO" id="GO:1990904">
    <property type="term" value="C:ribonucleoprotein complex"/>
    <property type="evidence" value="ECO:0007669"/>
    <property type="project" value="UniProtKB-KW"/>
</dbReference>
<evidence type="ECO:0000256" key="1">
    <source>
        <dbReference type="ARBA" id="ARBA00010247"/>
    </source>
</evidence>
<evidence type="ECO:0000256" key="2">
    <source>
        <dbReference type="ARBA" id="ARBA00022980"/>
    </source>
</evidence>
<dbReference type="InterPro" id="IPR002673">
    <property type="entry name" value="Ribosomal_eL29"/>
</dbReference>
<keyword evidence="7" id="KW-1185">Reference proteome</keyword>
<feature type="compositionally biased region" description="Polar residues" evidence="5">
    <location>
        <begin position="1"/>
        <end position="13"/>
    </location>
</feature>
<dbReference type="Proteomes" id="UP000092124">
    <property type="component" value="Unassembled WGS sequence"/>
</dbReference>
<keyword evidence="3 4" id="KW-0687">Ribonucleoprotein</keyword>
<feature type="non-terminal residue" evidence="6">
    <location>
        <position position="1"/>
    </location>
</feature>
<comment type="caution">
    <text evidence="6">The sequence shown here is derived from an EMBL/GenBank/DDBJ whole genome shotgun (WGS) entry which is preliminary data.</text>
</comment>
<comment type="similarity">
    <text evidence="1 4">Belongs to the eukaryotic ribosomal protein eL29 family.</text>
</comment>
<evidence type="ECO:0000256" key="3">
    <source>
        <dbReference type="ARBA" id="ARBA00023274"/>
    </source>
</evidence>
<protein>
    <recommendedName>
        <fullName evidence="4">60S ribosomal protein L29</fullName>
    </recommendedName>
</protein>
<sequence length="103" mass="11567">VTVQSKIYTTHNQSRGHRTGIQKPQLHRWVSYGVILKFLRNRRLRQTAMKPGMPKGRKASPADLLPSPHPKLGKEICCYMAKGHRCCKAKPRAQTQAKAPAPA</sequence>
<dbReference type="EMBL" id="LZPO01116959">
    <property type="protein sequence ID" value="OBS58241.1"/>
    <property type="molecule type" value="Genomic_DNA"/>
</dbReference>
<evidence type="ECO:0000256" key="4">
    <source>
        <dbReference type="RuleBase" id="RU364026"/>
    </source>
</evidence>
<proteinExistence type="inferred from homology"/>
<dbReference type="Pfam" id="PF01779">
    <property type="entry name" value="Ribosomal_L29e"/>
    <property type="match status" value="1"/>
</dbReference>
<feature type="region of interest" description="Disordered" evidence="5">
    <location>
        <begin position="1"/>
        <end position="20"/>
    </location>
</feature>
<organism evidence="6 7">
    <name type="scientific">Neotoma lepida</name>
    <name type="common">Desert woodrat</name>
    <dbReference type="NCBI Taxonomy" id="56216"/>
    <lineage>
        <taxon>Eukaryota</taxon>
        <taxon>Metazoa</taxon>
        <taxon>Chordata</taxon>
        <taxon>Craniata</taxon>
        <taxon>Vertebrata</taxon>
        <taxon>Euteleostomi</taxon>
        <taxon>Mammalia</taxon>
        <taxon>Eutheria</taxon>
        <taxon>Euarchontoglires</taxon>
        <taxon>Glires</taxon>
        <taxon>Rodentia</taxon>
        <taxon>Myomorpha</taxon>
        <taxon>Muroidea</taxon>
        <taxon>Cricetidae</taxon>
        <taxon>Neotominae</taxon>
        <taxon>Neotoma</taxon>
    </lineage>
</organism>
<gene>
    <name evidence="6" type="ORF">A6R68_10626</name>
</gene>
<accession>A0A1A6FWD0</accession>